<keyword evidence="11" id="KW-0999">Mitochondrion inner membrane</keyword>
<evidence type="ECO:0000256" key="7">
    <source>
        <dbReference type="ARBA" id="ARBA00023128"/>
    </source>
</evidence>
<keyword evidence="6" id="KW-1133">Transmembrane helix</keyword>
<evidence type="ECO:0000256" key="2">
    <source>
        <dbReference type="ARBA" id="ARBA00004370"/>
    </source>
</evidence>
<evidence type="ECO:0000313" key="13">
    <source>
        <dbReference type="EMBL" id="PHH80818.1"/>
    </source>
</evidence>
<evidence type="ECO:0000256" key="3">
    <source>
        <dbReference type="ARBA" id="ARBA00009188"/>
    </source>
</evidence>
<evidence type="ECO:0000313" key="14">
    <source>
        <dbReference type="Proteomes" id="UP000226431"/>
    </source>
</evidence>
<name>A0A2C5YRV9_9HYPO</name>
<protein>
    <recommendedName>
        <fullName evidence="4 11">MICOS complex subunit MIC12</fullName>
    </recommendedName>
    <alternativeName>
        <fullName evidence="10 11">Altered inheritance of mitochondria protein 5, mitochondrial</fullName>
    </alternativeName>
    <alternativeName>
        <fullName evidence="9 11">Found in mitochondrial proteome protein 51</fullName>
    </alternativeName>
</protein>
<reference evidence="13 14" key="1">
    <citation type="submission" date="2017-06" db="EMBL/GenBank/DDBJ databases">
        <title>Ant-infecting Ophiocordyceps genomes reveal a high diversity of potential behavioral manipulation genes and a possible major role for enterotoxins.</title>
        <authorList>
            <person name="De Bekker C."/>
            <person name="Evans H.C."/>
            <person name="Brachmann A."/>
            <person name="Hughes D.P."/>
        </authorList>
    </citation>
    <scope>NUCLEOTIDE SEQUENCE [LARGE SCALE GENOMIC DNA]</scope>
    <source>
        <strain evidence="13 14">Map16</strain>
    </source>
</reference>
<evidence type="ECO:0000256" key="10">
    <source>
        <dbReference type="ARBA" id="ARBA00032985"/>
    </source>
</evidence>
<dbReference type="Pfam" id="PF17050">
    <property type="entry name" value="AIM5"/>
    <property type="match status" value="1"/>
</dbReference>
<accession>A0A2C5YRV9</accession>
<organism evidence="13 14">
    <name type="scientific">Ophiocordyceps camponoti-rufipedis</name>
    <dbReference type="NCBI Taxonomy" id="2004952"/>
    <lineage>
        <taxon>Eukaryota</taxon>
        <taxon>Fungi</taxon>
        <taxon>Dikarya</taxon>
        <taxon>Ascomycota</taxon>
        <taxon>Pezizomycotina</taxon>
        <taxon>Sordariomycetes</taxon>
        <taxon>Hypocreomycetidae</taxon>
        <taxon>Hypocreales</taxon>
        <taxon>Ophiocordycipitaceae</taxon>
        <taxon>Ophiocordyceps</taxon>
    </lineage>
</organism>
<keyword evidence="8" id="KW-0472">Membrane</keyword>
<evidence type="ECO:0000256" key="6">
    <source>
        <dbReference type="ARBA" id="ARBA00022989"/>
    </source>
</evidence>
<dbReference type="OrthoDB" id="4037694at2759"/>
<sequence>MGFITGFTGGVALTLSLAYISIAELQRKRETQSRLLREQKWMIQNITDPDDNARQWQQPRSTTVSIEQLAKDRWNQEIERAVRWAQKTNWTAIGQGLERRVAALWAEHGEERLADGEARAREALDQVKEKGAQAAAKMEDGARRAAARAEDEARRAAARAEDEARRVAARAEDETRRAASRFQDEARQMGAEAQDKAQGVLASALDRVKTAVGWAEAEVVAVAKEQAAGESPVEKALRQRFEKGGAGMERAAEEVLRERYRPLGERDNTVLRGL</sequence>
<comment type="function">
    <text evidence="1 11">Component of the MICOS complex, a large protein complex of the mitochondrial inner membrane that plays crucial roles in the maintenance of crista junctions, inner membrane architecture, and formation of contact sites to the outer membrane.</text>
</comment>
<keyword evidence="5" id="KW-0812">Transmembrane</keyword>
<evidence type="ECO:0000256" key="1">
    <source>
        <dbReference type="ARBA" id="ARBA00002689"/>
    </source>
</evidence>
<evidence type="ECO:0000256" key="11">
    <source>
        <dbReference type="RuleBase" id="RU363010"/>
    </source>
</evidence>
<keyword evidence="7 11" id="KW-0496">Mitochondrion</keyword>
<comment type="subunit">
    <text evidence="11">Component of the mitochondrial contact site and cristae organizing system (MICOS) complex.</text>
</comment>
<gene>
    <name evidence="13" type="ORF">CDD80_6908</name>
</gene>
<proteinExistence type="inferred from homology"/>
<evidence type="ECO:0000256" key="12">
    <source>
        <dbReference type="SAM" id="MobiDB-lite"/>
    </source>
</evidence>
<dbReference type="GO" id="GO:0042407">
    <property type="term" value="P:cristae formation"/>
    <property type="evidence" value="ECO:0007669"/>
    <property type="project" value="InterPro"/>
</dbReference>
<evidence type="ECO:0000256" key="5">
    <source>
        <dbReference type="ARBA" id="ARBA00022692"/>
    </source>
</evidence>
<comment type="similarity">
    <text evidence="3 11">Belongs to the MICOS complex subunit Mic12 family.</text>
</comment>
<dbReference type="AlphaFoldDB" id="A0A2C5YRV9"/>
<keyword evidence="14" id="KW-1185">Reference proteome</keyword>
<feature type="region of interest" description="Disordered" evidence="12">
    <location>
        <begin position="139"/>
        <end position="179"/>
    </location>
</feature>
<comment type="caution">
    <text evidence="13">The sequence shown here is derived from an EMBL/GenBank/DDBJ whole genome shotgun (WGS) entry which is preliminary data.</text>
</comment>
<evidence type="ECO:0000256" key="8">
    <source>
        <dbReference type="ARBA" id="ARBA00023136"/>
    </source>
</evidence>
<dbReference type="GO" id="GO:0044284">
    <property type="term" value="C:mitochondrial crista junction"/>
    <property type="evidence" value="ECO:0007669"/>
    <property type="project" value="InterPro"/>
</dbReference>
<dbReference type="EMBL" id="NJES01000008">
    <property type="protein sequence ID" value="PHH80818.1"/>
    <property type="molecule type" value="Genomic_DNA"/>
</dbReference>
<evidence type="ECO:0000256" key="4">
    <source>
        <dbReference type="ARBA" id="ARBA00018170"/>
    </source>
</evidence>
<dbReference type="Proteomes" id="UP000226431">
    <property type="component" value="Unassembled WGS sequence"/>
</dbReference>
<comment type="subcellular location">
    <subcellularLocation>
        <location evidence="2">Membrane</location>
    </subcellularLocation>
    <subcellularLocation>
        <location evidence="11">Mitochondrion inner membrane</location>
        <topology evidence="11">Single-pass membrane protein</topology>
    </subcellularLocation>
</comment>
<dbReference type="InterPro" id="IPR031463">
    <property type="entry name" value="Mic12"/>
</dbReference>
<evidence type="ECO:0000256" key="9">
    <source>
        <dbReference type="ARBA" id="ARBA00032159"/>
    </source>
</evidence>
<dbReference type="GO" id="GO:0061617">
    <property type="term" value="C:MICOS complex"/>
    <property type="evidence" value="ECO:0007669"/>
    <property type="project" value="UniProtKB-UniRule"/>
</dbReference>